<keyword evidence="2 6" id="KW-0812">Transmembrane</keyword>
<evidence type="ECO:0000313" key="8">
    <source>
        <dbReference type="EMBL" id="MFC7278773.1"/>
    </source>
</evidence>
<keyword evidence="6" id="KW-0813">Transport</keyword>
<comment type="subcellular location">
    <subcellularLocation>
        <location evidence="6">Cell membrane</location>
        <topology evidence="6">Multi-pass membrane protein</topology>
    </subcellularLocation>
    <subcellularLocation>
        <location evidence="1">Membrane</location>
        <topology evidence="1">Multi-pass membrane protein</topology>
    </subcellularLocation>
</comment>
<dbReference type="PANTHER" id="PTHR43229">
    <property type="entry name" value="NODULATION PROTEIN J"/>
    <property type="match status" value="1"/>
</dbReference>
<comment type="caution">
    <text evidence="8">The sequence shown here is derived from an EMBL/GenBank/DDBJ whole genome shotgun (WGS) entry which is preliminary data.</text>
</comment>
<evidence type="ECO:0000313" key="9">
    <source>
        <dbReference type="Proteomes" id="UP001596548"/>
    </source>
</evidence>
<organism evidence="8 9">
    <name type="scientific">Paractinoplanes rhizophilus</name>
    <dbReference type="NCBI Taxonomy" id="1416877"/>
    <lineage>
        <taxon>Bacteria</taxon>
        <taxon>Bacillati</taxon>
        <taxon>Actinomycetota</taxon>
        <taxon>Actinomycetes</taxon>
        <taxon>Micromonosporales</taxon>
        <taxon>Micromonosporaceae</taxon>
        <taxon>Paractinoplanes</taxon>
    </lineage>
</organism>
<proteinExistence type="inferred from homology"/>
<dbReference type="Proteomes" id="UP001596548">
    <property type="component" value="Unassembled WGS sequence"/>
</dbReference>
<evidence type="ECO:0000256" key="2">
    <source>
        <dbReference type="ARBA" id="ARBA00022692"/>
    </source>
</evidence>
<feature type="transmembrane region" description="Helical" evidence="6">
    <location>
        <begin position="134"/>
        <end position="157"/>
    </location>
</feature>
<evidence type="ECO:0000259" key="7">
    <source>
        <dbReference type="PROSITE" id="PS51012"/>
    </source>
</evidence>
<evidence type="ECO:0000256" key="3">
    <source>
        <dbReference type="ARBA" id="ARBA00022989"/>
    </source>
</evidence>
<dbReference type="InterPro" id="IPR047817">
    <property type="entry name" value="ABC2_TM_bact-type"/>
</dbReference>
<dbReference type="PROSITE" id="PS51012">
    <property type="entry name" value="ABC_TM2"/>
    <property type="match status" value="1"/>
</dbReference>
<keyword evidence="3 6" id="KW-1133">Transmembrane helix</keyword>
<accession>A0ABW2I1M6</accession>
<feature type="transmembrane region" description="Helical" evidence="6">
    <location>
        <begin position="57"/>
        <end position="80"/>
    </location>
</feature>
<keyword evidence="6" id="KW-1003">Cell membrane</keyword>
<feature type="transmembrane region" description="Helical" evidence="6">
    <location>
        <begin position="169"/>
        <end position="188"/>
    </location>
</feature>
<keyword evidence="9" id="KW-1185">Reference proteome</keyword>
<evidence type="ECO:0000256" key="6">
    <source>
        <dbReference type="RuleBase" id="RU361157"/>
    </source>
</evidence>
<dbReference type="InterPro" id="IPR000412">
    <property type="entry name" value="ABC_2_transport"/>
</dbReference>
<dbReference type="EMBL" id="JBHTBJ010000038">
    <property type="protein sequence ID" value="MFC7278773.1"/>
    <property type="molecule type" value="Genomic_DNA"/>
</dbReference>
<dbReference type="PIRSF" id="PIRSF006648">
    <property type="entry name" value="DrrB"/>
    <property type="match status" value="1"/>
</dbReference>
<comment type="similarity">
    <text evidence="6">Belongs to the ABC-2 integral membrane protein family.</text>
</comment>
<evidence type="ECO:0000256" key="5">
    <source>
        <dbReference type="ARBA" id="ARBA00023251"/>
    </source>
</evidence>
<feature type="transmembrane region" description="Helical" evidence="6">
    <location>
        <begin position="107"/>
        <end position="128"/>
    </location>
</feature>
<feature type="domain" description="ABC transmembrane type-2" evidence="7">
    <location>
        <begin position="21"/>
        <end position="249"/>
    </location>
</feature>
<evidence type="ECO:0000256" key="4">
    <source>
        <dbReference type="ARBA" id="ARBA00023136"/>
    </source>
</evidence>
<feature type="transmembrane region" description="Helical" evidence="6">
    <location>
        <begin position="24"/>
        <end position="45"/>
    </location>
</feature>
<dbReference type="RefSeq" id="WP_378975890.1">
    <property type="nucleotide sequence ID" value="NZ_JBHTBJ010000038.1"/>
</dbReference>
<dbReference type="PANTHER" id="PTHR43229:SF2">
    <property type="entry name" value="NODULATION PROTEIN J"/>
    <property type="match status" value="1"/>
</dbReference>
<evidence type="ECO:0000256" key="1">
    <source>
        <dbReference type="ARBA" id="ARBA00004141"/>
    </source>
</evidence>
<keyword evidence="5" id="KW-0046">Antibiotic resistance</keyword>
<protein>
    <recommendedName>
        <fullName evidence="6">Transport permease protein</fullName>
    </recommendedName>
</protein>
<gene>
    <name evidence="8" type="ORF">ACFQS1_32810</name>
</gene>
<dbReference type="Pfam" id="PF01061">
    <property type="entry name" value="ABC2_membrane"/>
    <property type="match status" value="1"/>
</dbReference>
<dbReference type="InterPro" id="IPR051784">
    <property type="entry name" value="Nod_factor_ABC_transporter"/>
</dbReference>
<keyword evidence="4 6" id="KW-0472">Membrane</keyword>
<sequence length="252" mass="27597">MTPGAYVLEYHLVNYRRTWRSSALSTLVLPLLTMLGFGVGVGAYVSGGVEGVPYLDWIVPGLIASTAVQAAIGEATWPVLSYFEWLKVYFAQAAAPLRVADILGGHLAFMLFRILLSATAFLGVAVLFGAVRSWWAPLTLVVSVLVGCAVAAPTIAYSSWVTSDSYLAILLRFAILPMSLFSGVFFPVDALPAVLRWVAWALPLWHGVDLSRDAMLGRSPGWLGLCHLLYLLAWCALGWWLAHSRFRRRLVV</sequence>
<reference evidence="9" key="1">
    <citation type="journal article" date="2019" name="Int. J. Syst. Evol. Microbiol.">
        <title>The Global Catalogue of Microorganisms (GCM) 10K type strain sequencing project: providing services to taxonomists for standard genome sequencing and annotation.</title>
        <authorList>
            <consortium name="The Broad Institute Genomics Platform"/>
            <consortium name="The Broad Institute Genome Sequencing Center for Infectious Disease"/>
            <person name="Wu L."/>
            <person name="Ma J."/>
        </authorList>
    </citation>
    <scope>NUCLEOTIDE SEQUENCE [LARGE SCALE GENOMIC DNA]</scope>
    <source>
        <strain evidence="9">XZYJT-10</strain>
    </source>
</reference>
<feature type="transmembrane region" description="Helical" evidence="6">
    <location>
        <begin position="222"/>
        <end position="242"/>
    </location>
</feature>
<dbReference type="InterPro" id="IPR013525">
    <property type="entry name" value="ABC2_TM"/>
</dbReference>
<dbReference type="PRINTS" id="PR00164">
    <property type="entry name" value="ABC2TRNSPORT"/>
</dbReference>
<name>A0ABW2I1M6_9ACTN</name>